<comment type="similarity">
    <text evidence="2 16">Belongs to the glycosyl hydrolase 5 (cellulase A) family.</text>
</comment>
<keyword evidence="6" id="KW-0735">Signal-anchor</keyword>
<comment type="subcellular location">
    <subcellularLocation>
        <location evidence="1">Cell membrane</location>
        <topology evidence="1">Single-pass type II membrane protein</topology>
    </subcellularLocation>
</comment>
<dbReference type="PANTHER" id="PTHR31297:SF34">
    <property type="entry name" value="GLUCAN 1,3-BETA-GLUCOSIDASE 2"/>
    <property type="match status" value="1"/>
</dbReference>
<evidence type="ECO:0000256" key="10">
    <source>
        <dbReference type="ARBA" id="ARBA00023295"/>
    </source>
</evidence>
<comment type="function">
    <text evidence="13">Glucosidase involved in the degradation of cellulosic biomass. Active on lichenan.</text>
</comment>
<evidence type="ECO:0000313" key="19">
    <source>
        <dbReference type="EMBL" id="AIG56483.1"/>
    </source>
</evidence>
<dbReference type="Pfam" id="PF00150">
    <property type="entry name" value="Cellulase"/>
    <property type="match status" value="1"/>
</dbReference>
<reference evidence="19 21" key="1">
    <citation type="journal article" date="2014" name="Genome Biol. Evol.">
        <title>The secreted proteins of Achlya hypogyna and Thraustotheca clavata identify the ancestral oomycete secretome and reveal gene acquisitions by horizontal gene transfer.</title>
        <authorList>
            <person name="Misner I."/>
            <person name="Blouin N."/>
            <person name="Leonard G."/>
            <person name="Richards T.A."/>
            <person name="Lane C.E."/>
        </authorList>
    </citation>
    <scope>NUCLEOTIDE SEQUENCE</scope>
    <source>
        <strain evidence="19 21">ATCC 48635</strain>
    </source>
</reference>
<keyword evidence="4" id="KW-0812">Transmembrane</keyword>
<evidence type="ECO:0000256" key="12">
    <source>
        <dbReference type="ARBA" id="ARBA00036824"/>
    </source>
</evidence>
<dbReference type="Gene3D" id="3.20.20.80">
    <property type="entry name" value="Glycosidases"/>
    <property type="match status" value="1"/>
</dbReference>
<dbReference type="GO" id="GO:0004338">
    <property type="term" value="F:glucan exo-1,3-beta-glucosidase activity"/>
    <property type="evidence" value="ECO:0007669"/>
    <property type="project" value="UniProtKB-EC"/>
</dbReference>
<dbReference type="EC" id="3.2.1.58" evidence="14"/>
<evidence type="ECO:0000256" key="9">
    <source>
        <dbReference type="ARBA" id="ARBA00023180"/>
    </source>
</evidence>
<dbReference type="InterPro" id="IPR017853">
    <property type="entry name" value="GH"/>
</dbReference>
<organism evidence="19">
    <name type="scientific">Achlya hypogyna</name>
    <name type="common">Oomycete</name>
    <name type="synonym">Protoachlya hypogyna</name>
    <dbReference type="NCBI Taxonomy" id="1202772"/>
    <lineage>
        <taxon>Eukaryota</taxon>
        <taxon>Sar</taxon>
        <taxon>Stramenopiles</taxon>
        <taxon>Oomycota</taxon>
        <taxon>Saprolegniomycetes</taxon>
        <taxon>Saprolegniales</taxon>
        <taxon>Achlyaceae</taxon>
        <taxon>Achlya</taxon>
    </lineage>
</organism>
<proteinExistence type="inferred from homology"/>
<evidence type="ECO:0000256" key="13">
    <source>
        <dbReference type="ARBA" id="ARBA00037126"/>
    </source>
</evidence>
<feature type="chain" id="PRO_5002038259" description="glucan 1,3-beta-glucosidase" evidence="17">
    <location>
        <begin position="22"/>
        <end position="434"/>
    </location>
</feature>
<feature type="signal peptide" evidence="17">
    <location>
        <begin position="1"/>
        <end position="21"/>
    </location>
</feature>
<gene>
    <name evidence="20" type="ORF">ACHHYP_16917</name>
</gene>
<evidence type="ECO:0000256" key="6">
    <source>
        <dbReference type="ARBA" id="ARBA00022968"/>
    </source>
</evidence>
<dbReference type="STRING" id="1202772.A0A0A7CPM4"/>
<evidence type="ECO:0000256" key="8">
    <source>
        <dbReference type="ARBA" id="ARBA00023136"/>
    </source>
</evidence>
<evidence type="ECO:0000256" key="15">
    <source>
        <dbReference type="ARBA" id="ARBA00041260"/>
    </source>
</evidence>
<evidence type="ECO:0000256" key="11">
    <source>
        <dbReference type="ARBA" id="ARBA00023316"/>
    </source>
</evidence>
<accession>A0A0A7CPM4</accession>
<dbReference type="InterPro" id="IPR001547">
    <property type="entry name" value="Glyco_hydro_5"/>
</dbReference>
<evidence type="ECO:0000256" key="3">
    <source>
        <dbReference type="ARBA" id="ARBA00022475"/>
    </source>
</evidence>
<keyword evidence="17" id="KW-0732">Signal</keyword>
<keyword evidence="5 16" id="KW-0378">Hydrolase</keyword>
<dbReference type="EMBL" id="JNBR01000153">
    <property type="protein sequence ID" value="OQR96125.1"/>
    <property type="molecule type" value="Genomic_DNA"/>
</dbReference>
<evidence type="ECO:0000256" key="1">
    <source>
        <dbReference type="ARBA" id="ARBA00004401"/>
    </source>
</evidence>
<evidence type="ECO:0000256" key="17">
    <source>
        <dbReference type="SAM" id="SignalP"/>
    </source>
</evidence>
<dbReference type="GO" id="GO:0071555">
    <property type="term" value="P:cell wall organization"/>
    <property type="evidence" value="ECO:0007669"/>
    <property type="project" value="UniProtKB-KW"/>
</dbReference>
<dbReference type="AlphaFoldDB" id="A0A0A7CPM4"/>
<evidence type="ECO:0000259" key="18">
    <source>
        <dbReference type="Pfam" id="PF00150"/>
    </source>
</evidence>
<dbReference type="SUPFAM" id="SSF51445">
    <property type="entry name" value="(Trans)glycosidases"/>
    <property type="match status" value="1"/>
</dbReference>
<keyword evidence="10 16" id="KW-0326">Glycosidase</keyword>
<dbReference type="OrthoDB" id="1887033at2759"/>
<dbReference type="GO" id="GO:0005576">
    <property type="term" value="C:extracellular region"/>
    <property type="evidence" value="ECO:0007669"/>
    <property type="project" value="TreeGrafter"/>
</dbReference>
<evidence type="ECO:0000313" key="21">
    <source>
        <dbReference type="Proteomes" id="UP000243579"/>
    </source>
</evidence>
<keyword evidence="21" id="KW-1185">Reference proteome</keyword>
<dbReference type="Proteomes" id="UP000243579">
    <property type="component" value="Unassembled WGS sequence"/>
</dbReference>
<keyword evidence="8" id="KW-0472">Membrane</keyword>
<evidence type="ECO:0000256" key="5">
    <source>
        <dbReference type="ARBA" id="ARBA00022801"/>
    </source>
</evidence>
<dbReference type="GO" id="GO:0009986">
    <property type="term" value="C:cell surface"/>
    <property type="evidence" value="ECO:0007669"/>
    <property type="project" value="TreeGrafter"/>
</dbReference>
<evidence type="ECO:0000256" key="4">
    <source>
        <dbReference type="ARBA" id="ARBA00022692"/>
    </source>
</evidence>
<evidence type="ECO:0000313" key="20">
    <source>
        <dbReference type="EMBL" id="OQR96125.1"/>
    </source>
</evidence>
<evidence type="ECO:0000256" key="7">
    <source>
        <dbReference type="ARBA" id="ARBA00022989"/>
    </source>
</evidence>
<dbReference type="PANTHER" id="PTHR31297">
    <property type="entry name" value="GLUCAN ENDO-1,6-BETA-GLUCOSIDASE B"/>
    <property type="match status" value="1"/>
</dbReference>
<keyword evidence="7" id="KW-1133">Transmembrane helix</keyword>
<evidence type="ECO:0000256" key="14">
    <source>
        <dbReference type="ARBA" id="ARBA00038929"/>
    </source>
</evidence>
<dbReference type="InterPro" id="IPR050386">
    <property type="entry name" value="Glycosyl_hydrolase_5"/>
</dbReference>
<name>A0A0A7CPM4_ACHHY</name>
<feature type="domain" description="Glycoside hydrolase family 5" evidence="18">
    <location>
        <begin position="88"/>
        <end position="363"/>
    </location>
</feature>
<dbReference type="GO" id="GO:0009251">
    <property type="term" value="P:glucan catabolic process"/>
    <property type="evidence" value="ECO:0007669"/>
    <property type="project" value="TreeGrafter"/>
</dbReference>
<sequence length="434" mass="48924">MRNIVALVLLLAVTVAGHIQAAIRAGTVKARGVNLGSWLVIERFMMASSPIFHQISEAKRDAGEHIIVESLGRMTADPLFQAHRSNWITEADIEEIAYYGLNTVRVPVGWWIYEDPNSTEWQHFSPGGIAFLDRLVNEWAPRHNVAVLVDLHAAKGSQNGDAHSAPPVLGEMHFTDSEANLNATMETAAFLMRRYKDSEAFLGLEMLNEPMNRQARSTSTDRIKLKSYYTRLYTTLRNICADCVVVLSPLSDEQWASFGHEWATVLPAAGNNWLDWHKYLLWGFEDWDVSAIMNRGTQSIATDVSDWQASFATPIFLGEWSLAHSEKVAGALRDRNQLEQYAKRALQAMDTAKAGWTYWSWKTDRTSGNYQMGSSFYGDTWNMQSLLRSGVMSINGRPAPNSYREPWTYSAANAHASPWRWLVAASTLVLLRYL</sequence>
<comment type="catalytic activity">
    <reaction evidence="12">
        <text>Successive hydrolysis of beta-D-glucose units from the non-reducing ends of (1-&gt;3)-beta-D-glucans, releasing alpha-glucose.</text>
        <dbReference type="EC" id="3.2.1.58"/>
    </reaction>
</comment>
<keyword evidence="3" id="KW-1003">Cell membrane</keyword>
<evidence type="ECO:0000256" key="16">
    <source>
        <dbReference type="RuleBase" id="RU361153"/>
    </source>
</evidence>
<keyword evidence="11" id="KW-0961">Cell wall biogenesis/degradation</keyword>
<dbReference type="EMBL" id="KM039022">
    <property type="protein sequence ID" value="AIG56483.1"/>
    <property type="molecule type" value="Genomic_DNA"/>
</dbReference>
<protein>
    <recommendedName>
        <fullName evidence="14">glucan 1,3-beta-glucosidase</fullName>
        <ecNumber evidence="14">3.2.1.58</ecNumber>
    </recommendedName>
    <alternativeName>
        <fullName evidence="15">Exo-1,3-beta-glucanase D</fullName>
    </alternativeName>
</protein>
<dbReference type="GO" id="GO:0005886">
    <property type="term" value="C:plasma membrane"/>
    <property type="evidence" value="ECO:0007669"/>
    <property type="project" value="UniProtKB-SubCell"/>
</dbReference>
<keyword evidence="9" id="KW-0325">Glycoprotein</keyword>
<evidence type="ECO:0000256" key="2">
    <source>
        <dbReference type="ARBA" id="ARBA00005641"/>
    </source>
</evidence>